<keyword evidence="6" id="KW-1185">Reference proteome</keyword>
<dbReference type="Proteomes" id="UP000231843">
    <property type="component" value="Unassembled WGS sequence"/>
</dbReference>
<reference evidence="5 6" key="1">
    <citation type="submission" date="2017-07" db="EMBL/GenBank/DDBJ databases">
        <title>Leptospira spp. isolated from tropical soils.</title>
        <authorList>
            <person name="Thibeaux R."/>
            <person name="Iraola G."/>
            <person name="Ferres I."/>
            <person name="Bierque E."/>
            <person name="Girault D."/>
            <person name="Soupe-Gilbert M.-E."/>
            <person name="Picardeau M."/>
            <person name="Goarant C."/>
        </authorList>
    </citation>
    <scope>NUCLEOTIDE SEQUENCE [LARGE SCALE GENOMIC DNA]</scope>
    <source>
        <strain evidence="5 6">ES4-C-A1</strain>
    </source>
</reference>
<dbReference type="PANTHER" id="PTHR43280">
    <property type="entry name" value="ARAC-FAMILY TRANSCRIPTIONAL REGULATOR"/>
    <property type="match status" value="1"/>
</dbReference>
<dbReference type="InterPro" id="IPR020449">
    <property type="entry name" value="Tscrpt_reg_AraC-type_HTH"/>
</dbReference>
<dbReference type="InterPro" id="IPR018060">
    <property type="entry name" value="HTH_AraC"/>
</dbReference>
<dbReference type="Pfam" id="PF12833">
    <property type="entry name" value="HTH_18"/>
    <property type="match status" value="1"/>
</dbReference>
<evidence type="ECO:0000256" key="3">
    <source>
        <dbReference type="ARBA" id="ARBA00023163"/>
    </source>
</evidence>
<dbReference type="EMBL" id="NPEA01000002">
    <property type="protein sequence ID" value="PJZ78384.1"/>
    <property type="molecule type" value="Genomic_DNA"/>
</dbReference>
<dbReference type="PRINTS" id="PR00032">
    <property type="entry name" value="HTHARAC"/>
</dbReference>
<organism evidence="5 6">
    <name type="scientific">Leptospira neocaledonica</name>
    <dbReference type="NCBI Taxonomy" id="2023192"/>
    <lineage>
        <taxon>Bacteria</taxon>
        <taxon>Pseudomonadati</taxon>
        <taxon>Spirochaetota</taxon>
        <taxon>Spirochaetia</taxon>
        <taxon>Leptospirales</taxon>
        <taxon>Leptospiraceae</taxon>
        <taxon>Leptospira</taxon>
    </lineage>
</organism>
<keyword evidence="1" id="KW-0805">Transcription regulation</keyword>
<evidence type="ECO:0000256" key="1">
    <source>
        <dbReference type="ARBA" id="ARBA00023015"/>
    </source>
</evidence>
<dbReference type="OrthoDB" id="328780at2"/>
<dbReference type="SUPFAM" id="SSF46689">
    <property type="entry name" value="Homeodomain-like"/>
    <property type="match status" value="2"/>
</dbReference>
<dbReference type="InterPro" id="IPR018062">
    <property type="entry name" value="HTH_AraC-typ_CS"/>
</dbReference>
<feature type="domain" description="HTH araC/xylS-type" evidence="4">
    <location>
        <begin position="29"/>
        <end position="126"/>
    </location>
</feature>
<dbReference type="SMART" id="SM00342">
    <property type="entry name" value="HTH_ARAC"/>
    <property type="match status" value="1"/>
</dbReference>
<evidence type="ECO:0000313" key="6">
    <source>
        <dbReference type="Proteomes" id="UP000231843"/>
    </source>
</evidence>
<dbReference type="RefSeq" id="WP_100767219.1">
    <property type="nucleotide sequence ID" value="NZ_NPEA01000002.1"/>
</dbReference>
<sequence>MGSELFYNREVQRLDRKLYPRKEIINRVIGSKQFMDQNFHTKLDLDSVVGKTFLSKFHYIRLFKSCYGITPHQYLISVRVKNAKELLLKDVSVSEVCEGVGFESHSSFAGLFKKYAGMSPSSFQSKYKKAILEK</sequence>
<comment type="caution">
    <text evidence="5">The sequence shown here is derived from an EMBL/GenBank/DDBJ whole genome shotgun (WGS) entry which is preliminary data.</text>
</comment>
<dbReference type="PROSITE" id="PS00041">
    <property type="entry name" value="HTH_ARAC_FAMILY_1"/>
    <property type="match status" value="1"/>
</dbReference>
<name>A0A2N0A230_9LEPT</name>
<keyword evidence="2" id="KW-0238">DNA-binding</keyword>
<dbReference type="GO" id="GO:0003700">
    <property type="term" value="F:DNA-binding transcription factor activity"/>
    <property type="evidence" value="ECO:0007669"/>
    <property type="project" value="InterPro"/>
</dbReference>
<proteinExistence type="predicted"/>
<dbReference type="GO" id="GO:0043565">
    <property type="term" value="F:sequence-specific DNA binding"/>
    <property type="evidence" value="ECO:0007669"/>
    <property type="project" value="InterPro"/>
</dbReference>
<evidence type="ECO:0000313" key="5">
    <source>
        <dbReference type="EMBL" id="PJZ78384.1"/>
    </source>
</evidence>
<gene>
    <name evidence="5" type="ORF">CH365_03495</name>
</gene>
<dbReference type="Gene3D" id="1.10.10.60">
    <property type="entry name" value="Homeodomain-like"/>
    <property type="match status" value="2"/>
</dbReference>
<accession>A0A2N0A230</accession>
<evidence type="ECO:0000259" key="4">
    <source>
        <dbReference type="PROSITE" id="PS01124"/>
    </source>
</evidence>
<evidence type="ECO:0000256" key="2">
    <source>
        <dbReference type="ARBA" id="ARBA00023125"/>
    </source>
</evidence>
<protein>
    <recommendedName>
        <fullName evidence="4">HTH araC/xylS-type domain-containing protein</fullName>
    </recommendedName>
</protein>
<dbReference type="AlphaFoldDB" id="A0A2N0A230"/>
<dbReference type="PROSITE" id="PS01124">
    <property type="entry name" value="HTH_ARAC_FAMILY_2"/>
    <property type="match status" value="1"/>
</dbReference>
<dbReference type="InterPro" id="IPR009057">
    <property type="entry name" value="Homeodomain-like_sf"/>
</dbReference>
<keyword evidence="3" id="KW-0804">Transcription</keyword>
<dbReference type="PANTHER" id="PTHR43280:SF28">
    <property type="entry name" value="HTH-TYPE TRANSCRIPTIONAL ACTIVATOR RHAS"/>
    <property type="match status" value="1"/>
</dbReference>